<dbReference type="GO" id="GO:0006888">
    <property type="term" value="P:endoplasmic reticulum to Golgi vesicle-mediated transport"/>
    <property type="evidence" value="ECO:0007669"/>
    <property type="project" value="TreeGrafter"/>
</dbReference>
<keyword evidence="13" id="KW-1185">Reference proteome</keyword>
<keyword evidence="8 10" id="KW-1133">Transmembrane helix</keyword>
<evidence type="ECO:0000259" key="11">
    <source>
        <dbReference type="Pfam" id="PF07819"/>
    </source>
</evidence>
<evidence type="ECO:0000256" key="4">
    <source>
        <dbReference type="ARBA" id="ARBA00022692"/>
    </source>
</evidence>
<dbReference type="OrthoDB" id="348976at2759"/>
<name>A0A7R8D918_LEPSM</name>
<reference evidence="12" key="1">
    <citation type="submission" date="2021-02" db="EMBL/GenBank/DDBJ databases">
        <authorList>
            <person name="Bekaert M."/>
        </authorList>
    </citation>
    <scope>NUCLEOTIDE SEQUENCE</scope>
    <source>
        <strain evidence="12">IoA-00</strain>
    </source>
</reference>
<organism evidence="12 13">
    <name type="scientific">Lepeophtheirus salmonis</name>
    <name type="common">Salmon louse</name>
    <name type="synonym">Caligus salmonis</name>
    <dbReference type="NCBI Taxonomy" id="72036"/>
    <lineage>
        <taxon>Eukaryota</taxon>
        <taxon>Metazoa</taxon>
        <taxon>Ecdysozoa</taxon>
        <taxon>Arthropoda</taxon>
        <taxon>Crustacea</taxon>
        <taxon>Multicrustacea</taxon>
        <taxon>Hexanauplia</taxon>
        <taxon>Copepoda</taxon>
        <taxon>Siphonostomatoida</taxon>
        <taxon>Caligidae</taxon>
        <taxon>Lepeophtheirus</taxon>
    </lineage>
</organism>
<keyword evidence="7 10" id="KW-0653">Protein transport</keyword>
<dbReference type="PANTHER" id="PTHR15495:SF7">
    <property type="entry name" value="GPI INOSITOL-DEACYLASE"/>
    <property type="match status" value="1"/>
</dbReference>
<feature type="domain" description="GPI inositol-deacylase PGAP1-like alpha/beta" evidence="11">
    <location>
        <begin position="57"/>
        <end position="151"/>
    </location>
</feature>
<dbReference type="Pfam" id="PF07819">
    <property type="entry name" value="PGAP1"/>
    <property type="match status" value="2"/>
</dbReference>
<feature type="transmembrane region" description="Helical" evidence="10">
    <location>
        <begin position="412"/>
        <end position="434"/>
    </location>
</feature>
<evidence type="ECO:0000256" key="7">
    <source>
        <dbReference type="ARBA" id="ARBA00022927"/>
    </source>
</evidence>
<evidence type="ECO:0000256" key="3">
    <source>
        <dbReference type="ARBA" id="ARBA00022448"/>
    </source>
</evidence>
<dbReference type="Proteomes" id="UP000675881">
    <property type="component" value="Chromosome 9"/>
</dbReference>
<dbReference type="GO" id="GO:0015031">
    <property type="term" value="P:protein transport"/>
    <property type="evidence" value="ECO:0007669"/>
    <property type="project" value="UniProtKB-KW"/>
</dbReference>
<evidence type="ECO:0000256" key="2">
    <source>
        <dbReference type="ARBA" id="ARBA00006931"/>
    </source>
</evidence>
<protein>
    <recommendedName>
        <fullName evidence="10">GPI inositol-deacylase</fullName>
        <ecNumber evidence="10">3.1.-.-</ecNumber>
    </recommendedName>
</protein>
<dbReference type="EMBL" id="HG994588">
    <property type="protein sequence ID" value="CAF3041006.1"/>
    <property type="molecule type" value="Genomic_DNA"/>
</dbReference>
<keyword evidence="4 10" id="KW-0812">Transmembrane</keyword>
<proteinExistence type="inferred from homology"/>
<dbReference type="SUPFAM" id="SSF53474">
    <property type="entry name" value="alpha/beta-Hydrolases"/>
    <property type="match status" value="1"/>
</dbReference>
<gene>
    <name evidence="12" type="ORF">LSAA_15042</name>
</gene>
<dbReference type="AlphaFoldDB" id="A0A7R8D918"/>
<dbReference type="EC" id="3.1.-.-" evidence="10"/>
<evidence type="ECO:0000256" key="9">
    <source>
        <dbReference type="ARBA" id="ARBA00023136"/>
    </source>
</evidence>
<comment type="similarity">
    <text evidence="2 10">Belongs to the GPI inositol-deacylase family.</text>
</comment>
<comment type="subcellular location">
    <subcellularLocation>
        <location evidence="1">Endoplasmic reticulum membrane</location>
        <topology evidence="1">Multi-pass membrane protein</topology>
    </subcellularLocation>
</comment>
<evidence type="ECO:0000256" key="10">
    <source>
        <dbReference type="RuleBase" id="RU365011"/>
    </source>
</evidence>
<evidence type="ECO:0000256" key="1">
    <source>
        <dbReference type="ARBA" id="ARBA00004477"/>
    </source>
</evidence>
<evidence type="ECO:0000256" key="8">
    <source>
        <dbReference type="ARBA" id="ARBA00022989"/>
    </source>
</evidence>
<dbReference type="InterPro" id="IPR029058">
    <property type="entry name" value="AB_hydrolase_fold"/>
</dbReference>
<feature type="domain" description="GPI inositol-deacylase PGAP1-like alpha/beta" evidence="11">
    <location>
        <begin position="165"/>
        <end position="228"/>
    </location>
</feature>
<keyword evidence="3 10" id="KW-0813">Transport</keyword>
<dbReference type="Gene3D" id="3.40.50.1820">
    <property type="entry name" value="alpha/beta hydrolase"/>
    <property type="match status" value="1"/>
</dbReference>
<dbReference type="InterPro" id="IPR012908">
    <property type="entry name" value="PGAP1-ab_dom-like"/>
</dbReference>
<comment type="caution">
    <text evidence="10">Lacks conserved residue(s) required for the propagation of feature annotation.</text>
</comment>
<accession>A0A7R8D918</accession>
<dbReference type="GO" id="GO:0006505">
    <property type="term" value="P:GPI anchor metabolic process"/>
    <property type="evidence" value="ECO:0007669"/>
    <property type="project" value="TreeGrafter"/>
</dbReference>
<dbReference type="InterPro" id="IPR039529">
    <property type="entry name" value="PGAP1/BST1"/>
</dbReference>
<sequence>MLLGHRVLDWTLSTAGLLVMFLGVYDVIQNREENNSINDKYGLYLYSEYSKREMDSKVPVLFIPGNAGSYKQVRSLASVALRMAIDKKFSFEFDFYSIDFHEEFSALYGGFLDQQVDFTYECLDFITKKYPQNTGIIIIGHSVGGLIGRTSWIYFYRRLPYIDPKVSYINIGGGVRDIQVRSGLASFEFADVDVILSSSPGIWVSADHRCIVWCKQLIIAINRALFEVVHQGIIKDRESITSSFKYHLEKRNYFFKSSKLAEEQTTRSLSYHVSSSPVNLFELVNVLPGKRRSAVHLPLNTNQFSHYAIVIKKGSESPKINVDVYESSHRVLSVESTNIKDYLGLPFILKAKTDPAASFYNITFPDLTSPWKAYEIVVYPQGHCETNKDILGSMHFVNSESKESHALDNSNLYVFLLYIAMGCALLFSGIAWLLIIVGGNALSKSLSAWTVIPEFVADYALEYVWRLSPLIFPVLGAIAFTTCGSFVITLGLLLHVLKFV</sequence>
<evidence type="ECO:0000313" key="12">
    <source>
        <dbReference type="EMBL" id="CAF3041006.1"/>
    </source>
</evidence>
<evidence type="ECO:0000313" key="13">
    <source>
        <dbReference type="Proteomes" id="UP000675881"/>
    </source>
</evidence>
<keyword evidence="5 10" id="KW-0378">Hydrolase</keyword>
<dbReference type="GO" id="GO:0050185">
    <property type="term" value="F:phosphatidylinositol deacylase activity"/>
    <property type="evidence" value="ECO:0007669"/>
    <property type="project" value="TreeGrafter"/>
</dbReference>
<keyword evidence="9 10" id="KW-0472">Membrane</keyword>
<feature type="transmembrane region" description="Helical" evidence="10">
    <location>
        <begin position="7"/>
        <end position="28"/>
    </location>
</feature>
<evidence type="ECO:0000256" key="6">
    <source>
        <dbReference type="ARBA" id="ARBA00022824"/>
    </source>
</evidence>
<feature type="transmembrane region" description="Helical" evidence="10">
    <location>
        <begin position="471"/>
        <end position="497"/>
    </location>
</feature>
<keyword evidence="6 10" id="KW-0256">Endoplasmic reticulum</keyword>
<comment type="function">
    <text evidence="10">Involved in inositol deacylation of GPI-anchored proteins which plays important roles in the quality control and ER-associated degradation of GPI-anchored proteins.</text>
</comment>
<evidence type="ECO:0000256" key="5">
    <source>
        <dbReference type="ARBA" id="ARBA00022801"/>
    </source>
</evidence>
<dbReference type="PANTHER" id="PTHR15495">
    <property type="entry name" value="NEGATIVE REGULATOR OF VESICLE FORMATION-RELATED"/>
    <property type="match status" value="1"/>
</dbReference>
<dbReference type="GO" id="GO:0005789">
    <property type="term" value="C:endoplasmic reticulum membrane"/>
    <property type="evidence" value="ECO:0007669"/>
    <property type="project" value="UniProtKB-SubCell"/>
</dbReference>